<gene>
    <name evidence="2" type="ORF">GYMLUDRAFT_41046</name>
</gene>
<feature type="transmembrane region" description="Helical" evidence="1">
    <location>
        <begin position="20"/>
        <end position="41"/>
    </location>
</feature>
<reference evidence="2 3" key="1">
    <citation type="submission" date="2014-04" db="EMBL/GenBank/DDBJ databases">
        <title>Evolutionary Origins and Diversification of the Mycorrhizal Mutualists.</title>
        <authorList>
            <consortium name="DOE Joint Genome Institute"/>
            <consortium name="Mycorrhizal Genomics Consortium"/>
            <person name="Kohler A."/>
            <person name="Kuo A."/>
            <person name="Nagy L.G."/>
            <person name="Floudas D."/>
            <person name="Copeland A."/>
            <person name="Barry K.W."/>
            <person name="Cichocki N."/>
            <person name="Veneault-Fourrey C."/>
            <person name="LaButti K."/>
            <person name="Lindquist E.A."/>
            <person name="Lipzen A."/>
            <person name="Lundell T."/>
            <person name="Morin E."/>
            <person name="Murat C."/>
            <person name="Riley R."/>
            <person name="Ohm R."/>
            <person name="Sun H."/>
            <person name="Tunlid A."/>
            <person name="Henrissat B."/>
            <person name="Grigoriev I.V."/>
            <person name="Hibbett D.S."/>
            <person name="Martin F."/>
        </authorList>
    </citation>
    <scope>NUCLEOTIDE SEQUENCE [LARGE SCALE GENOMIC DNA]</scope>
    <source>
        <strain evidence="2 3">FD-317 M1</strain>
    </source>
</reference>
<organism evidence="2 3">
    <name type="scientific">Collybiopsis luxurians FD-317 M1</name>
    <dbReference type="NCBI Taxonomy" id="944289"/>
    <lineage>
        <taxon>Eukaryota</taxon>
        <taxon>Fungi</taxon>
        <taxon>Dikarya</taxon>
        <taxon>Basidiomycota</taxon>
        <taxon>Agaricomycotina</taxon>
        <taxon>Agaricomycetes</taxon>
        <taxon>Agaricomycetidae</taxon>
        <taxon>Agaricales</taxon>
        <taxon>Marasmiineae</taxon>
        <taxon>Omphalotaceae</taxon>
        <taxon>Collybiopsis</taxon>
        <taxon>Collybiopsis luxurians</taxon>
    </lineage>
</organism>
<accession>A0A0D0CUS7</accession>
<dbReference type="HOGENOM" id="CLU_2867863_0_0_1"/>
<keyword evidence="1" id="KW-0472">Membrane</keyword>
<protein>
    <submittedName>
        <fullName evidence="2">Unplaced genomic scaffold GYMLUscaffold_16, whole genome shotgun sequence</fullName>
    </submittedName>
</protein>
<evidence type="ECO:0000313" key="2">
    <source>
        <dbReference type="EMBL" id="KIK63332.1"/>
    </source>
</evidence>
<dbReference type="PROSITE" id="PS51257">
    <property type="entry name" value="PROKAR_LIPOPROTEIN"/>
    <property type="match status" value="1"/>
</dbReference>
<dbReference type="EMBL" id="KN834764">
    <property type="protein sequence ID" value="KIK63332.1"/>
    <property type="molecule type" value="Genomic_DNA"/>
</dbReference>
<dbReference type="AlphaFoldDB" id="A0A0D0CUS7"/>
<keyword evidence="1" id="KW-1133">Transmembrane helix</keyword>
<keyword evidence="1" id="KW-0812">Transmembrane</keyword>
<keyword evidence="3" id="KW-1185">Reference proteome</keyword>
<evidence type="ECO:0000256" key="1">
    <source>
        <dbReference type="SAM" id="Phobius"/>
    </source>
</evidence>
<evidence type="ECO:0000313" key="3">
    <source>
        <dbReference type="Proteomes" id="UP000053593"/>
    </source>
</evidence>
<name>A0A0D0CUS7_9AGAR</name>
<proteinExistence type="predicted"/>
<sequence>MSWALAKYHTNKRLSPVTPHYILGYGCIPAAFLLFVLGWFCPRSKVEHKRSQRFNLVCNQLAVY</sequence>
<dbReference type="Proteomes" id="UP000053593">
    <property type="component" value="Unassembled WGS sequence"/>
</dbReference>